<dbReference type="InterPro" id="IPR016162">
    <property type="entry name" value="Ald_DH_N"/>
</dbReference>
<name>A0A239EZ44_9NOCA</name>
<protein>
    <submittedName>
        <fullName evidence="6">Acyl-CoA reductase</fullName>
    </submittedName>
</protein>
<feature type="domain" description="Aldehyde dehydrogenase" evidence="5">
    <location>
        <begin position="18"/>
        <end position="483"/>
    </location>
</feature>
<dbReference type="InterPro" id="IPR015590">
    <property type="entry name" value="Aldehyde_DH_dom"/>
</dbReference>
<reference evidence="7" key="1">
    <citation type="submission" date="2017-06" db="EMBL/GenBank/DDBJ databases">
        <authorList>
            <person name="Varghese N."/>
            <person name="Submissions S."/>
        </authorList>
    </citation>
    <scope>NUCLEOTIDE SEQUENCE [LARGE SCALE GENOMIC DNA]</scope>
    <source>
        <strain evidence="7">JCM 23211</strain>
    </source>
</reference>
<organism evidence="6 7">
    <name type="scientific">Rhodococcoides kyotonense</name>
    <dbReference type="NCBI Taxonomy" id="398843"/>
    <lineage>
        <taxon>Bacteria</taxon>
        <taxon>Bacillati</taxon>
        <taxon>Actinomycetota</taxon>
        <taxon>Actinomycetes</taxon>
        <taxon>Mycobacteriales</taxon>
        <taxon>Nocardiaceae</taxon>
        <taxon>Rhodococcoides</taxon>
    </lineage>
</organism>
<comment type="similarity">
    <text evidence="1 4">Belongs to the aldehyde dehydrogenase family.</text>
</comment>
<dbReference type="Gene3D" id="3.40.309.10">
    <property type="entry name" value="Aldehyde Dehydrogenase, Chain A, domain 2"/>
    <property type="match status" value="1"/>
</dbReference>
<dbReference type="PANTHER" id="PTHR42804">
    <property type="entry name" value="ALDEHYDE DEHYDROGENASE"/>
    <property type="match status" value="1"/>
</dbReference>
<sequence length="485" mass="51062">MDTDTAIHAESLFIGGEWVPPSSSARIDVRSASTEQVIGSVPEAQEADVDAAVTAARRAFADPDGWSQWEPSRRADALDRLADELEARGDEIATIVSAQNGMPISIALQLEAGFPVAVVRYYAALARTATFEESHPHLIGGTTTVRREPIGVVGAIAPWNFPQTLAAFKHAPALAAGCTIVIKPSPETVLDSIPFVEAVMAAGIPAGVINIVPGGREIGAYLVSHPGVDKVAFTGSTAAGRSIAETCGRLLRPVTLELGGKSAAIVLDDADLDLSKIGEDLFGATFLNNGQTCFLGTRVLAPRSRYDEVVGVFEAFANSLSVGDALDPATQIGPMASERQRDRVEGYIAKGSGDGARLVAGGGRPADLDRGWFVQPTVFADVDNNQAIAQEEIFGPVLSVIPYGDEAEAVRIANDTDFGLGGTVWTSDEERGYGVAKQIRTGTIGINRYMVDPGSPFGGVKDSGIGRELGPDALRNFQSVKSIYR</sequence>
<evidence type="ECO:0000259" key="5">
    <source>
        <dbReference type="Pfam" id="PF00171"/>
    </source>
</evidence>
<evidence type="ECO:0000313" key="6">
    <source>
        <dbReference type="EMBL" id="SNS49865.1"/>
    </source>
</evidence>
<keyword evidence="7" id="KW-1185">Reference proteome</keyword>
<dbReference type="EMBL" id="FZOW01000003">
    <property type="protein sequence ID" value="SNS49865.1"/>
    <property type="molecule type" value="Genomic_DNA"/>
</dbReference>
<dbReference type="InterPro" id="IPR016161">
    <property type="entry name" value="Ald_DH/histidinol_DH"/>
</dbReference>
<dbReference type="SUPFAM" id="SSF53720">
    <property type="entry name" value="ALDH-like"/>
    <property type="match status" value="1"/>
</dbReference>
<dbReference type="PANTHER" id="PTHR42804:SF1">
    <property type="entry name" value="ALDEHYDE DEHYDROGENASE-RELATED"/>
    <property type="match status" value="1"/>
</dbReference>
<dbReference type="Gene3D" id="3.40.605.10">
    <property type="entry name" value="Aldehyde Dehydrogenase, Chain A, domain 1"/>
    <property type="match status" value="1"/>
</dbReference>
<accession>A0A239EZ44</accession>
<dbReference type="AlphaFoldDB" id="A0A239EZ44"/>
<keyword evidence="2 4" id="KW-0560">Oxidoreductase</keyword>
<dbReference type="PROSITE" id="PS00687">
    <property type="entry name" value="ALDEHYDE_DEHYDR_GLU"/>
    <property type="match status" value="1"/>
</dbReference>
<dbReference type="Proteomes" id="UP000198327">
    <property type="component" value="Unassembled WGS sequence"/>
</dbReference>
<evidence type="ECO:0000256" key="1">
    <source>
        <dbReference type="ARBA" id="ARBA00009986"/>
    </source>
</evidence>
<evidence type="ECO:0000256" key="3">
    <source>
        <dbReference type="PROSITE-ProRule" id="PRU10007"/>
    </source>
</evidence>
<dbReference type="OrthoDB" id="6882680at2"/>
<evidence type="ECO:0000256" key="4">
    <source>
        <dbReference type="RuleBase" id="RU003345"/>
    </source>
</evidence>
<dbReference type="CDD" id="cd07139">
    <property type="entry name" value="ALDH_AldA-Rv0768"/>
    <property type="match status" value="1"/>
</dbReference>
<dbReference type="InterPro" id="IPR029510">
    <property type="entry name" value="Ald_DH_CS_GLU"/>
</dbReference>
<dbReference type="Pfam" id="PF00171">
    <property type="entry name" value="Aldedh"/>
    <property type="match status" value="1"/>
</dbReference>
<evidence type="ECO:0000256" key="2">
    <source>
        <dbReference type="ARBA" id="ARBA00023002"/>
    </source>
</evidence>
<gene>
    <name evidence="6" type="ORF">SAMN05421642_10319</name>
</gene>
<evidence type="ECO:0000313" key="7">
    <source>
        <dbReference type="Proteomes" id="UP000198327"/>
    </source>
</evidence>
<feature type="active site" evidence="3">
    <location>
        <position position="257"/>
    </location>
</feature>
<dbReference type="GO" id="GO:0016620">
    <property type="term" value="F:oxidoreductase activity, acting on the aldehyde or oxo group of donors, NAD or NADP as acceptor"/>
    <property type="evidence" value="ECO:0007669"/>
    <property type="project" value="InterPro"/>
</dbReference>
<dbReference type="RefSeq" id="WP_089243981.1">
    <property type="nucleotide sequence ID" value="NZ_FZOW01000003.1"/>
</dbReference>
<dbReference type="FunFam" id="3.40.605.10:FF:000007">
    <property type="entry name" value="NAD/NADP-dependent betaine aldehyde dehydrogenase"/>
    <property type="match status" value="1"/>
</dbReference>
<dbReference type="InterPro" id="IPR016163">
    <property type="entry name" value="Ald_DH_C"/>
</dbReference>
<proteinExistence type="inferred from homology"/>